<keyword evidence="1" id="KW-0472">Membrane</keyword>
<evidence type="ECO:0000313" key="2">
    <source>
        <dbReference type="EMBL" id="AAY53034.1"/>
    </source>
</evidence>
<sequence length="84" mass="9580">MILASFYLLIIVFSTIAVRCTVCLSHHIVILILRKVRDLNPCTLYSKGKLVFKTSVLPSSTNLPFCCYGVRRYRTCLSCFSSKR</sequence>
<feature type="transmembrane region" description="Helical" evidence="1">
    <location>
        <begin position="6"/>
        <end position="33"/>
    </location>
</feature>
<dbReference type="Proteomes" id="UP000001127">
    <property type="component" value="Genome"/>
</dbReference>
<keyword evidence="1" id="KW-0812">Transmembrane</keyword>
<keyword evidence="3" id="KW-1185">Reference proteome</keyword>
<dbReference type="KEGG" id="vg:5601550"/>
<name>A8AT87_BPA51</name>
<dbReference type="GeneID" id="5601550"/>
<keyword evidence="1" id="KW-1133">Transmembrane helix</keyword>
<evidence type="ECO:0000313" key="3">
    <source>
        <dbReference type="Proteomes" id="UP000001127"/>
    </source>
</evidence>
<evidence type="ECO:0000256" key="1">
    <source>
        <dbReference type="SAM" id="Phobius"/>
    </source>
</evidence>
<reference evidence="2 3" key="1">
    <citation type="journal article" date="2008" name="J. Bacteriol.">
        <title>The terminally redundant, nonpermuted genome of Listeria bacteriophage A511: a model for the SPO1-like myoviruses of gram-positive bacteria.</title>
        <authorList>
            <person name="Klumpp J."/>
            <person name="Dorscht J."/>
            <person name="Lurz R."/>
            <person name="Bielmann R."/>
            <person name="Wieland M."/>
            <person name="Zimmer M."/>
            <person name="Calendar R."/>
            <person name="Loessner M.J."/>
        </authorList>
    </citation>
    <scope>NUCLEOTIDE SEQUENCE [LARGE SCALE GENOMIC DNA]</scope>
</reference>
<protein>
    <submittedName>
        <fullName evidence="2">Gp63</fullName>
    </submittedName>
</protein>
<organism evidence="2 3">
    <name type="scientific">Listeria phage A511</name>
    <dbReference type="NCBI Taxonomy" id="2908169"/>
    <lineage>
        <taxon>Viruses</taxon>
        <taxon>Duplodnaviria</taxon>
        <taxon>Heunggongvirae</taxon>
        <taxon>Uroviricota</taxon>
        <taxon>Caudoviricetes</taxon>
        <taxon>Herelleviridae</taxon>
        <taxon>Jasinskavirinae</taxon>
        <taxon>Pecentumvirus</taxon>
        <taxon>Listeria phage A511</taxon>
    </lineage>
</organism>
<proteinExistence type="predicted"/>
<dbReference type="RefSeq" id="YP_001468633.1">
    <property type="nucleotide sequence ID" value="NC_009811.2"/>
</dbReference>
<accession>A8AT87</accession>
<dbReference type="EMBL" id="DQ003638">
    <property type="protein sequence ID" value="AAY53034.1"/>
    <property type="molecule type" value="Genomic_DNA"/>
</dbReference>